<name>U5DMU1_9CHRO</name>
<dbReference type="eggNOG" id="ENOG5033D0C">
    <property type="taxonomic scope" value="Bacteria"/>
</dbReference>
<comment type="caution">
    <text evidence="1">The sequence shown here is derived from an EMBL/GenBank/DDBJ whole genome shotgun (WGS) entry which is preliminary data.</text>
</comment>
<accession>U5DMU1</accession>
<protein>
    <submittedName>
        <fullName evidence="1">Uncharacterized protein</fullName>
    </submittedName>
</protein>
<keyword evidence="2" id="KW-1185">Reference proteome</keyword>
<proteinExistence type="predicted"/>
<sequence>MRTPTLFVLVVLAIAFVGFGDRFLPGAAGNASAQTRAKLNSILSGIFPDGKVDDPHERTEKAVKKFEHGVKTEPGSQTVKDPAATLGIEYKDDKSK</sequence>
<gene>
    <name evidence="1" type="ORF">KR51_00014700</name>
</gene>
<reference evidence="1 2" key="1">
    <citation type="submission" date="2013-05" db="EMBL/GenBank/DDBJ databases">
        <title>Draft genome sequence of Rubidibacter lacunae KORDI 51-2.</title>
        <authorList>
            <person name="Choi D.H."/>
            <person name="Noh J.H."/>
            <person name="Kwon K.-K."/>
            <person name="Lee J.-H."/>
            <person name="Ryu J.-Y."/>
        </authorList>
    </citation>
    <scope>NUCLEOTIDE SEQUENCE [LARGE SCALE GENOMIC DNA]</scope>
    <source>
        <strain evidence="1 2">KORDI 51-2</strain>
    </source>
</reference>
<dbReference type="InParanoid" id="U5DMU1"/>
<dbReference type="EMBL" id="ASSJ01000036">
    <property type="protein sequence ID" value="ERN41934.1"/>
    <property type="molecule type" value="Genomic_DNA"/>
</dbReference>
<dbReference type="RefSeq" id="WP_022606093.1">
    <property type="nucleotide sequence ID" value="NZ_ASSJ01000036.1"/>
</dbReference>
<organism evidence="1 2">
    <name type="scientific">Rubidibacter lacunae KORDI 51-2</name>
    <dbReference type="NCBI Taxonomy" id="582515"/>
    <lineage>
        <taxon>Bacteria</taxon>
        <taxon>Bacillati</taxon>
        <taxon>Cyanobacteriota</taxon>
        <taxon>Cyanophyceae</taxon>
        <taxon>Oscillatoriophycideae</taxon>
        <taxon>Chroococcales</taxon>
        <taxon>Aphanothecaceae</taxon>
        <taxon>Rubidibacter</taxon>
    </lineage>
</organism>
<evidence type="ECO:0000313" key="1">
    <source>
        <dbReference type="EMBL" id="ERN41934.1"/>
    </source>
</evidence>
<evidence type="ECO:0000313" key="2">
    <source>
        <dbReference type="Proteomes" id="UP000016960"/>
    </source>
</evidence>
<dbReference type="Proteomes" id="UP000016960">
    <property type="component" value="Unassembled WGS sequence"/>
</dbReference>
<dbReference type="OrthoDB" id="468366at2"/>
<dbReference type="AlphaFoldDB" id="U5DMU1"/>